<evidence type="ECO:0000313" key="2">
    <source>
        <dbReference type="EMBL" id="SMG35681.1"/>
    </source>
</evidence>
<dbReference type="STRING" id="561061.SAMN05660862_2538"/>
<accession>A0A1X7K3Y4</accession>
<reference evidence="2 3" key="1">
    <citation type="submission" date="2017-04" db="EMBL/GenBank/DDBJ databases">
        <authorList>
            <person name="Afonso C.L."/>
            <person name="Miller P.J."/>
            <person name="Scott M.A."/>
            <person name="Spackman E."/>
            <person name="Goraichik I."/>
            <person name="Dimitrov K.M."/>
            <person name="Suarez D.L."/>
            <person name="Swayne D.E."/>
        </authorList>
    </citation>
    <scope>NUCLEOTIDE SEQUENCE [LARGE SCALE GENOMIC DNA]</scope>
    <source>
        <strain evidence="2 3">DSM 22418</strain>
    </source>
</reference>
<organism evidence="2 3">
    <name type="scientific">Sphingobacterium psychroaquaticum</name>
    <dbReference type="NCBI Taxonomy" id="561061"/>
    <lineage>
        <taxon>Bacteria</taxon>
        <taxon>Pseudomonadati</taxon>
        <taxon>Bacteroidota</taxon>
        <taxon>Sphingobacteriia</taxon>
        <taxon>Sphingobacteriales</taxon>
        <taxon>Sphingobacteriaceae</taxon>
        <taxon>Sphingobacterium</taxon>
    </lineage>
</organism>
<dbReference type="OrthoDB" id="798877at2"/>
<proteinExistence type="predicted"/>
<dbReference type="EMBL" id="FXAU01000004">
    <property type="protein sequence ID" value="SMG35681.1"/>
    <property type="molecule type" value="Genomic_DNA"/>
</dbReference>
<sequence length="165" mass="19131">MTLKEEIKWLDSFIKRQLKQGDDVTFLRSILTRLKGLERKELPSPYHNLAMGFYYNWLRGFNLPEIRNPSQGKAMKSILVQLKDASNQKTEESAFESFKVILTHWGRLNVSLQRNKSLAAINKNLLEIIDKIKNGASKQQSNRMEADAFHDRITRKTYGNTSKDS</sequence>
<name>A0A1X7K3Y4_9SPHI</name>
<dbReference type="Proteomes" id="UP000192980">
    <property type="component" value="Unassembled WGS sequence"/>
</dbReference>
<keyword evidence="3" id="KW-1185">Reference proteome</keyword>
<evidence type="ECO:0000256" key="1">
    <source>
        <dbReference type="SAM" id="MobiDB-lite"/>
    </source>
</evidence>
<gene>
    <name evidence="2" type="ORF">SAMN05660862_2538</name>
</gene>
<feature type="compositionally biased region" description="Basic and acidic residues" evidence="1">
    <location>
        <begin position="144"/>
        <end position="154"/>
    </location>
</feature>
<protein>
    <submittedName>
        <fullName evidence="2">Uncharacterized protein</fullName>
    </submittedName>
</protein>
<dbReference type="RefSeq" id="WP_085473270.1">
    <property type="nucleotide sequence ID" value="NZ_FXAU01000004.1"/>
</dbReference>
<evidence type="ECO:0000313" key="3">
    <source>
        <dbReference type="Proteomes" id="UP000192980"/>
    </source>
</evidence>
<dbReference type="AlphaFoldDB" id="A0A1X7K3Y4"/>
<feature type="region of interest" description="Disordered" evidence="1">
    <location>
        <begin position="137"/>
        <end position="165"/>
    </location>
</feature>